<feature type="transmembrane region" description="Helical" evidence="1">
    <location>
        <begin position="26"/>
        <end position="45"/>
    </location>
</feature>
<dbReference type="EMBL" id="ACKO02000023">
    <property type="protein sequence ID" value="EET43272.1"/>
    <property type="molecule type" value="Genomic_DNA"/>
</dbReference>
<comment type="caution">
    <text evidence="2">The sequence shown here is derived from an EMBL/GenBank/DDBJ whole genome shotgun (WGS) entry which is preliminary data.</text>
</comment>
<reference evidence="2" key="1">
    <citation type="submission" date="2009-07" db="EMBL/GenBank/DDBJ databases">
        <authorList>
            <person name="Weinstock G."/>
            <person name="Sodergren E."/>
            <person name="Clifton S."/>
            <person name="Fulton L."/>
            <person name="Fulton B."/>
            <person name="Courtney L."/>
            <person name="Fronick C."/>
            <person name="Harrison M."/>
            <person name="Strong C."/>
            <person name="Farmer C."/>
            <person name="Delahaunty K."/>
            <person name="Markovic C."/>
            <person name="Hall O."/>
            <person name="Minx P."/>
            <person name="Tomlinson C."/>
            <person name="Mitreva M."/>
            <person name="Nelson J."/>
            <person name="Hou S."/>
            <person name="Wollam A."/>
            <person name="Pepin K.H."/>
            <person name="Johnson M."/>
            <person name="Bhonagiri V."/>
            <person name="Nash W.E."/>
            <person name="Warren W."/>
            <person name="Chinwalla A."/>
            <person name="Mardis E.R."/>
            <person name="Wilson R.K."/>
        </authorList>
    </citation>
    <scope>NUCLEOTIDE SEQUENCE [LARGE SCALE GENOMIC DNA]</scope>
    <source>
        <strain evidence="2">ATCC 29256</strain>
    </source>
</reference>
<sequence>MSREDDKYQVLPNGKKVLKNATPIDIILSVIVPVFGLIIGIYALIKGEKKRGFTLLGIFSLLVMIKLIIIYNS</sequence>
<evidence type="ECO:0000256" key="1">
    <source>
        <dbReference type="SAM" id="Phobius"/>
    </source>
</evidence>
<keyword evidence="1" id="KW-0812">Transmembrane</keyword>
<name>C6M8T7_NEISI</name>
<evidence type="ECO:0000313" key="2">
    <source>
        <dbReference type="EMBL" id="EET43272.1"/>
    </source>
</evidence>
<protein>
    <submittedName>
        <fullName evidence="2">Uncharacterized protein</fullName>
    </submittedName>
</protein>
<proteinExistence type="predicted"/>
<keyword evidence="3" id="KW-1185">Reference proteome</keyword>
<dbReference type="Proteomes" id="UP000005365">
    <property type="component" value="Unassembled WGS sequence"/>
</dbReference>
<feature type="transmembrane region" description="Helical" evidence="1">
    <location>
        <begin position="52"/>
        <end position="71"/>
    </location>
</feature>
<evidence type="ECO:0000313" key="3">
    <source>
        <dbReference type="Proteomes" id="UP000005365"/>
    </source>
</evidence>
<keyword evidence="1" id="KW-1133">Transmembrane helix</keyword>
<keyword evidence="1" id="KW-0472">Membrane</keyword>
<dbReference type="AlphaFoldDB" id="C6M8T7"/>
<gene>
    <name evidence="2" type="ORF">NEISICOT_02962</name>
</gene>
<dbReference type="RefSeq" id="WP_003760763.1">
    <property type="nucleotide sequence ID" value="NZ_ACKO02000023.1"/>
</dbReference>
<organism evidence="2 3">
    <name type="scientific">Neisseria sicca ATCC 29256</name>
    <dbReference type="NCBI Taxonomy" id="547045"/>
    <lineage>
        <taxon>Bacteria</taxon>
        <taxon>Pseudomonadati</taxon>
        <taxon>Pseudomonadota</taxon>
        <taxon>Betaproteobacteria</taxon>
        <taxon>Neisseriales</taxon>
        <taxon>Neisseriaceae</taxon>
        <taxon>Neisseria</taxon>
    </lineage>
</organism>
<accession>C6M8T7</accession>